<evidence type="ECO:0000256" key="7">
    <source>
        <dbReference type="PIRNR" id="PIRNR000368"/>
    </source>
</evidence>
<evidence type="ECO:0000256" key="6">
    <source>
        <dbReference type="ARBA" id="ARBA00023014"/>
    </source>
</evidence>
<dbReference type="PANTHER" id="PTHR30352">
    <property type="entry name" value="PYRUVATE FORMATE-LYASE-ACTIVATING ENZYME"/>
    <property type="match status" value="1"/>
</dbReference>
<dbReference type="Gene3D" id="3.20.20.70">
    <property type="entry name" value="Aldolase class I"/>
    <property type="match status" value="1"/>
</dbReference>
<dbReference type="Pfam" id="PF13353">
    <property type="entry name" value="Fer4_12"/>
    <property type="match status" value="1"/>
</dbReference>
<dbReference type="EMBL" id="QSHZ01000029">
    <property type="protein sequence ID" value="RHC52759.1"/>
    <property type="molecule type" value="Genomic_DNA"/>
</dbReference>
<accession>A0A414AQ54</accession>
<dbReference type="GO" id="GO:0004748">
    <property type="term" value="F:ribonucleoside-diphosphate reductase activity, thioredoxin disulfide as acceptor"/>
    <property type="evidence" value="ECO:0007669"/>
    <property type="project" value="TreeGrafter"/>
</dbReference>
<dbReference type="GO" id="GO:0043365">
    <property type="term" value="F:[formate-C-acetyltransferase]-activating enzyme activity"/>
    <property type="evidence" value="ECO:0007669"/>
    <property type="project" value="InterPro"/>
</dbReference>
<dbReference type="InterPro" id="IPR034457">
    <property type="entry name" value="Organic_radical-activating"/>
</dbReference>
<sequence>MRFAQIRNMDISNGEGIGVALFVQGCHFHCHNCFNFETWDFKGGSEWTKETKLQFLDLISKPFVKRVSILGGEPLADENVDEICMLLNEIRYTFRDKIIWLYTGYTFEESFDYSWQEKADLRFSENPLERRLDLIKTCRQNTIKLCDVLIDGKYMDDERDLNLKWCGSKNQRVIDVQKSLLNGEIVLWTA</sequence>
<organism evidence="8 9">
    <name type="scientific">Enterocloster bolteae</name>
    <dbReference type="NCBI Taxonomy" id="208479"/>
    <lineage>
        <taxon>Bacteria</taxon>
        <taxon>Bacillati</taxon>
        <taxon>Bacillota</taxon>
        <taxon>Clostridia</taxon>
        <taxon>Lachnospirales</taxon>
        <taxon>Lachnospiraceae</taxon>
        <taxon>Enterocloster</taxon>
    </lineage>
</organism>
<evidence type="ECO:0000313" key="8">
    <source>
        <dbReference type="EMBL" id="RHC52759.1"/>
    </source>
</evidence>
<comment type="caution">
    <text evidence="8">The sequence shown here is derived from an EMBL/GenBank/DDBJ whole genome shotgun (WGS) entry which is preliminary data.</text>
</comment>
<dbReference type="PANTHER" id="PTHR30352:SF2">
    <property type="entry name" value="ANAEROBIC RIBONUCLEOSIDE-TRIPHOSPHATE REDUCTASE-ACTIVATING PROTEIN"/>
    <property type="match status" value="1"/>
</dbReference>
<dbReference type="AlphaFoldDB" id="A0A414AQ54"/>
<dbReference type="SFLD" id="SFLDG01066">
    <property type="entry name" value="organic_radical-activating_enz"/>
    <property type="match status" value="1"/>
</dbReference>
<evidence type="ECO:0000313" key="9">
    <source>
        <dbReference type="Proteomes" id="UP000283975"/>
    </source>
</evidence>
<dbReference type="InterPro" id="IPR012837">
    <property type="entry name" value="NrdG"/>
</dbReference>
<dbReference type="SFLD" id="SFLDF00299">
    <property type="entry name" value="anaerobic_ribonucleoside-triph"/>
    <property type="match status" value="1"/>
</dbReference>
<dbReference type="SFLD" id="SFLDS00029">
    <property type="entry name" value="Radical_SAM"/>
    <property type="match status" value="1"/>
</dbReference>
<keyword evidence="3" id="KW-0949">S-adenosyl-L-methionine</keyword>
<keyword evidence="7" id="KW-0560">Oxidoreductase</keyword>
<comment type="function">
    <text evidence="7">Activation of anaerobic ribonucleoside-triphosphate reductase under anaerobic conditions by generation of an organic free radical, using S-adenosylmethionine and reduced flavodoxin as cosubstrates to produce 5'-deoxy-adenosine.</text>
</comment>
<keyword evidence="4" id="KW-0479">Metal-binding</keyword>
<dbReference type="Proteomes" id="UP000283975">
    <property type="component" value="Unassembled WGS sequence"/>
</dbReference>
<reference evidence="8 9" key="1">
    <citation type="submission" date="2018-08" db="EMBL/GenBank/DDBJ databases">
        <title>A genome reference for cultivated species of the human gut microbiota.</title>
        <authorList>
            <person name="Zou Y."/>
            <person name="Xue W."/>
            <person name="Luo G."/>
        </authorList>
    </citation>
    <scope>NUCLEOTIDE SEQUENCE [LARGE SCALE GENOMIC DNA]</scope>
    <source>
        <strain evidence="8 9">AM35-14</strain>
    </source>
</reference>
<dbReference type="InterPro" id="IPR058240">
    <property type="entry name" value="rSAM_sf"/>
</dbReference>
<protein>
    <recommendedName>
        <fullName evidence="7">Anaerobic ribonucleoside-triphosphate reductase-activating protein</fullName>
        <ecNumber evidence="7">1.97.1.-</ecNumber>
    </recommendedName>
</protein>
<keyword evidence="2" id="KW-0004">4Fe-4S</keyword>
<dbReference type="SUPFAM" id="SSF102114">
    <property type="entry name" value="Radical SAM enzymes"/>
    <property type="match status" value="1"/>
</dbReference>
<comment type="cofactor">
    <cofactor evidence="1">
        <name>[4Fe-4S] cluster</name>
        <dbReference type="ChEBI" id="CHEBI:49883"/>
    </cofactor>
</comment>
<gene>
    <name evidence="8" type="ORF">DW839_22900</name>
</gene>
<evidence type="ECO:0000256" key="5">
    <source>
        <dbReference type="ARBA" id="ARBA00023004"/>
    </source>
</evidence>
<dbReference type="PROSITE" id="PS51257">
    <property type="entry name" value="PROKAR_LIPOPROTEIN"/>
    <property type="match status" value="1"/>
</dbReference>
<evidence type="ECO:0000256" key="2">
    <source>
        <dbReference type="ARBA" id="ARBA00022485"/>
    </source>
</evidence>
<dbReference type="GO" id="GO:0046872">
    <property type="term" value="F:metal ion binding"/>
    <property type="evidence" value="ECO:0007669"/>
    <property type="project" value="UniProtKB-KW"/>
</dbReference>
<keyword evidence="5" id="KW-0408">Iron</keyword>
<dbReference type="GO" id="GO:0051539">
    <property type="term" value="F:4 iron, 4 sulfur cluster binding"/>
    <property type="evidence" value="ECO:0007669"/>
    <property type="project" value="UniProtKB-KW"/>
</dbReference>
<comment type="similarity">
    <text evidence="7">Belongs to the organic radical-activating enzymes family.</text>
</comment>
<evidence type="ECO:0000256" key="3">
    <source>
        <dbReference type="ARBA" id="ARBA00022691"/>
    </source>
</evidence>
<dbReference type="InterPro" id="IPR007197">
    <property type="entry name" value="rSAM"/>
</dbReference>
<name>A0A414AQ54_9FIRM</name>
<dbReference type="SFLD" id="SFLDG01063">
    <property type="entry name" value="activating_enzymes__group_1"/>
    <property type="match status" value="1"/>
</dbReference>
<keyword evidence="6" id="KW-0411">Iron-sulfur</keyword>
<dbReference type="PIRSF" id="PIRSF000368">
    <property type="entry name" value="NrdG"/>
    <property type="match status" value="1"/>
</dbReference>
<evidence type="ECO:0000256" key="4">
    <source>
        <dbReference type="ARBA" id="ARBA00022723"/>
    </source>
</evidence>
<dbReference type="CDD" id="cd01335">
    <property type="entry name" value="Radical_SAM"/>
    <property type="match status" value="1"/>
</dbReference>
<proteinExistence type="inferred from homology"/>
<evidence type="ECO:0000256" key="1">
    <source>
        <dbReference type="ARBA" id="ARBA00001966"/>
    </source>
</evidence>
<dbReference type="EC" id="1.97.1.-" evidence="7"/>
<dbReference type="InterPro" id="IPR013785">
    <property type="entry name" value="Aldolase_TIM"/>
</dbReference>